<keyword evidence="1" id="KW-0812">Transmembrane</keyword>
<sequence>MLVHGHTGEAVEGSCAVLVDLLQSAASGVLACCVAVILLSVLVDVCRGVAALCT</sequence>
<evidence type="ECO:0000313" key="2">
    <source>
        <dbReference type="EMBL" id="KAG0530280.1"/>
    </source>
</evidence>
<evidence type="ECO:0000313" key="3">
    <source>
        <dbReference type="Proteomes" id="UP000807115"/>
    </source>
</evidence>
<dbReference type="AlphaFoldDB" id="A0A921R121"/>
<gene>
    <name evidence="2" type="ORF">BDA96_05G172400</name>
</gene>
<reference evidence="2" key="2">
    <citation type="submission" date="2020-10" db="EMBL/GenBank/DDBJ databases">
        <authorList>
            <person name="Cooper E.A."/>
            <person name="Brenton Z.W."/>
            <person name="Flinn B.S."/>
            <person name="Jenkins J."/>
            <person name="Shu S."/>
            <person name="Flowers D."/>
            <person name="Luo F."/>
            <person name="Wang Y."/>
            <person name="Xia P."/>
            <person name="Barry K."/>
            <person name="Daum C."/>
            <person name="Lipzen A."/>
            <person name="Yoshinaga Y."/>
            <person name="Schmutz J."/>
            <person name="Saski C."/>
            <person name="Vermerris W."/>
            <person name="Kresovich S."/>
        </authorList>
    </citation>
    <scope>NUCLEOTIDE SEQUENCE</scope>
</reference>
<keyword evidence="1" id="KW-1133">Transmembrane helix</keyword>
<name>A0A921R121_SORBI</name>
<organism evidence="2 3">
    <name type="scientific">Sorghum bicolor</name>
    <name type="common">Sorghum</name>
    <name type="synonym">Sorghum vulgare</name>
    <dbReference type="NCBI Taxonomy" id="4558"/>
    <lineage>
        <taxon>Eukaryota</taxon>
        <taxon>Viridiplantae</taxon>
        <taxon>Streptophyta</taxon>
        <taxon>Embryophyta</taxon>
        <taxon>Tracheophyta</taxon>
        <taxon>Spermatophyta</taxon>
        <taxon>Magnoliopsida</taxon>
        <taxon>Liliopsida</taxon>
        <taxon>Poales</taxon>
        <taxon>Poaceae</taxon>
        <taxon>PACMAD clade</taxon>
        <taxon>Panicoideae</taxon>
        <taxon>Andropogonodae</taxon>
        <taxon>Andropogoneae</taxon>
        <taxon>Sorghinae</taxon>
        <taxon>Sorghum</taxon>
    </lineage>
</organism>
<keyword evidence="1" id="KW-0472">Membrane</keyword>
<dbReference type="EMBL" id="CM027684">
    <property type="protein sequence ID" value="KAG0530280.1"/>
    <property type="molecule type" value="Genomic_DNA"/>
</dbReference>
<feature type="transmembrane region" description="Helical" evidence="1">
    <location>
        <begin position="28"/>
        <end position="50"/>
    </location>
</feature>
<protein>
    <submittedName>
        <fullName evidence="2">Uncharacterized protein</fullName>
    </submittedName>
</protein>
<evidence type="ECO:0000256" key="1">
    <source>
        <dbReference type="SAM" id="Phobius"/>
    </source>
</evidence>
<reference evidence="2" key="1">
    <citation type="journal article" date="2019" name="BMC Genomics">
        <title>A new reference genome for Sorghum bicolor reveals high levels of sequence similarity between sweet and grain genotypes: implications for the genetics of sugar metabolism.</title>
        <authorList>
            <person name="Cooper E.A."/>
            <person name="Brenton Z.W."/>
            <person name="Flinn B.S."/>
            <person name="Jenkins J."/>
            <person name="Shu S."/>
            <person name="Flowers D."/>
            <person name="Luo F."/>
            <person name="Wang Y."/>
            <person name="Xia P."/>
            <person name="Barry K."/>
            <person name="Daum C."/>
            <person name="Lipzen A."/>
            <person name="Yoshinaga Y."/>
            <person name="Schmutz J."/>
            <person name="Saski C."/>
            <person name="Vermerris W."/>
            <person name="Kresovich S."/>
        </authorList>
    </citation>
    <scope>NUCLEOTIDE SEQUENCE</scope>
</reference>
<comment type="caution">
    <text evidence="2">The sequence shown here is derived from an EMBL/GenBank/DDBJ whole genome shotgun (WGS) entry which is preliminary data.</text>
</comment>
<dbReference type="Proteomes" id="UP000807115">
    <property type="component" value="Chromosome 5"/>
</dbReference>
<accession>A0A921R121</accession>
<proteinExistence type="predicted"/>